<evidence type="ECO:0000313" key="4">
    <source>
        <dbReference type="Proteomes" id="UP000027778"/>
    </source>
</evidence>
<dbReference type="NCBIfam" id="NF005166">
    <property type="entry name" value="PRK06638.2-1"/>
    <property type="match status" value="1"/>
</dbReference>
<dbReference type="GO" id="GO:0048038">
    <property type="term" value="F:quinone binding"/>
    <property type="evidence" value="ECO:0007669"/>
    <property type="project" value="UniProtKB-UniRule"/>
</dbReference>
<evidence type="ECO:0000313" key="3">
    <source>
        <dbReference type="EMBL" id="KEK25472.1"/>
    </source>
</evidence>
<dbReference type="Pfam" id="PF00499">
    <property type="entry name" value="Oxidored_q3"/>
    <property type="match status" value="1"/>
</dbReference>
<evidence type="ECO:0000256" key="2">
    <source>
        <dbReference type="RuleBase" id="RU004429"/>
    </source>
</evidence>
<keyword evidence="2" id="KW-0520">NAD</keyword>
<feature type="transmembrane region" description="Helical" evidence="2">
    <location>
        <begin position="6"/>
        <end position="25"/>
    </location>
</feature>
<dbReference type="InterPro" id="IPR001457">
    <property type="entry name" value="NADH_UbQ/plastoQ_OxRdtase_su6"/>
</dbReference>
<dbReference type="PANTHER" id="PTHR33269:SF17">
    <property type="entry name" value="NADH-UBIQUINONE OXIDOREDUCTASE CHAIN 6"/>
    <property type="match status" value="1"/>
</dbReference>
<evidence type="ECO:0000256" key="1">
    <source>
        <dbReference type="ARBA" id="ARBA00005698"/>
    </source>
</evidence>
<reference evidence="3 4" key="1">
    <citation type="submission" date="2014-06" db="EMBL/GenBank/DDBJ databases">
        <title>Draft genome sequence of Bacillus gaemokensis JCM 15801 (MCCC 1A00707).</title>
        <authorList>
            <person name="Lai Q."/>
            <person name="Liu Y."/>
            <person name="Shao Z."/>
        </authorList>
    </citation>
    <scope>NUCLEOTIDE SEQUENCE [LARGE SCALE GENOMIC DNA]</scope>
    <source>
        <strain evidence="3 4">JCM 15801</strain>
    </source>
</reference>
<comment type="function">
    <text evidence="2">NDH-1 shuttles electrons from NADH, via FMN and iron-sulfur (Fe-S) centers, to quinones in the respiratory chain. Couples the redox reaction to proton translocation (for every two electrons transferred, four hydrogen ions are translocated across the cytoplasmic membrane), and thus conserves the redox energy in a proton gradient.</text>
</comment>
<dbReference type="OrthoDB" id="9814997at2"/>
<dbReference type="EC" id="7.1.1.-" evidence="2"/>
<dbReference type="NCBIfam" id="NF005168">
    <property type="entry name" value="PRK06638.2-3"/>
    <property type="match status" value="1"/>
</dbReference>
<dbReference type="GO" id="GO:0008137">
    <property type="term" value="F:NADH dehydrogenase (ubiquinone) activity"/>
    <property type="evidence" value="ECO:0007669"/>
    <property type="project" value="UniProtKB-UniRule"/>
</dbReference>
<comment type="caution">
    <text evidence="3">The sequence shown here is derived from an EMBL/GenBank/DDBJ whole genome shotgun (WGS) entry which is preliminary data.</text>
</comment>
<accession>A0A073KGC7</accession>
<feature type="transmembrane region" description="Helical" evidence="2">
    <location>
        <begin position="32"/>
        <end position="49"/>
    </location>
</feature>
<keyword evidence="2" id="KW-1003">Cell membrane</keyword>
<dbReference type="InterPro" id="IPR042106">
    <property type="entry name" value="Nuo/plastoQ_OxRdtase_6_NuoJ"/>
</dbReference>
<keyword evidence="3" id="KW-0830">Ubiquinone</keyword>
<comment type="subcellular location">
    <subcellularLocation>
        <location evidence="2">Cell membrane</location>
        <topology evidence="2">Multi-pass membrane protein</topology>
    </subcellularLocation>
</comment>
<feature type="transmembrane region" description="Helical" evidence="2">
    <location>
        <begin position="141"/>
        <end position="163"/>
    </location>
</feature>
<comment type="similarity">
    <text evidence="1 2">Belongs to the complex I subunit 6 family.</text>
</comment>
<protein>
    <recommendedName>
        <fullName evidence="2">NADH-quinone oxidoreductase subunit J</fullName>
        <ecNumber evidence="2">7.1.1.-</ecNumber>
    </recommendedName>
</protein>
<dbReference type="RefSeq" id="WP_033673324.1">
    <property type="nucleotide sequence ID" value="NZ_JOTM01000002.1"/>
</dbReference>
<dbReference type="Gene3D" id="1.20.120.1200">
    <property type="entry name" value="NADH-ubiquinone/plastoquinone oxidoreductase chain 6, subunit NuoJ"/>
    <property type="match status" value="1"/>
</dbReference>
<dbReference type="Proteomes" id="UP000027778">
    <property type="component" value="Unassembled WGS sequence"/>
</dbReference>
<dbReference type="eggNOG" id="COG0839">
    <property type="taxonomic scope" value="Bacteria"/>
</dbReference>
<keyword evidence="4" id="KW-1185">Reference proteome</keyword>
<keyword evidence="2" id="KW-0472">Membrane</keyword>
<dbReference type="PANTHER" id="PTHR33269">
    <property type="entry name" value="NADH-UBIQUINONE OXIDOREDUCTASE CHAIN 6"/>
    <property type="match status" value="1"/>
</dbReference>
<sequence>MNGEFVAFFALSLTAIIGGILMLNLTKVMHMMLALVFTFLSIAGLYFLLSAEFVGVAQILIYSGAVTIIMIFGIMLTKHDAESESRFNLRKFFVFLAVVVFGGVMYFAVNNIDFANQNVQGSLPLHEQNTLQIGTLLYSKYVIPFELTSVILLVALVGAIVLAKKDEKEGDANE</sequence>
<dbReference type="STRING" id="574375.AZF08_06650"/>
<keyword evidence="2" id="KW-1133">Transmembrane helix</keyword>
<name>A0A073KGC7_9BACI</name>
<keyword evidence="2" id="KW-0812">Transmembrane</keyword>
<dbReference type="AlphaFoldDB" id="A0A073KGC7"/>
<keyword evidence="2" id="KW-0874">Quinone</keyword>
<feature type="transmembrane region" description="Helical" evidence="2">
    <location>
        <begin position="89"/>
        <end position="109"/>
    </location>
</feature>
<dbReference type="EMBL" id="JOTM01000002">
    <property type="protein sequence ID" value="KEK25472.1"/>
    <property type="molecule type" value="Genomic_DNA"/>
</dbReference>
<organism evidence="3 4">
    <name type="scientific">Bacillus gaemokensis</name>
    <dbReference type="NCBI Taxonomy" id="574375"/>
    <lineage>
        <taxon>Bacteria</taxon>
        <taxon>Bacillati</taxon>
        <taxon>Bacillota</taxon>
        <taxon>Bacilli</taxon>
        <taxon>Bacillales</taxon>
        <taxon>Bacillaceae</taxon>
        <taxon>Bacillus</taxon>
        <taxon>Bacillus cereus group</taxon>
    </lineage>
</organism>
<proteinExistence type="inferred from homology"/>
<comment type="catalytic activity">
    <reaction evidence="2">
        <text>a quinone + NADH + 5 H(+)(in) = a quinol + NAD(+) + 4 H(+)(out)</text>
        <dbReference type="Rhea" id="RHEA:57888"/>
        <dbReference type="ChEBI" id="CHEBI:15378"/>
        <dbReference type="ChEBI" id="CHEBI:24646"/>
        <dbReference type="ChEBI" id="CHEBI:57540"/>
        <dbReference type="ChEBI" id="CHEBI:57945"/>
        <dbReference type="ChEBI" id="CHEBI:132124"/>
    </reaction>
</comment>
<dbReference type="GO" id="GO:0005886">
    <property type="term" value="C:plasma membrane"/>
    <property type="evidence" value="ECO:0007669"/>
    <property type="project" value="UniProtKB-SubCell"/>
</dbReference>
<feature type="transmembrane region" description="Helical" evidence="2">
    <location>
        <begin position="55"/>
        <end position="77"/>
    </location>
</feature>
<gene>
    <name evidence="3" type="ORF">BAGA_12725</name>
</gene>